<keyword evidence="7" id="KW-1185">Reference proteome</keyword>
<accession>A0ABW2A353</accession>
<dbReference type="Proteomes" id="UP001596422">
    <property type="component" value="Unassembled WGS sequence"/>
</dbReference>
<dbReference type="Gene3D" id="3.40.190.10">
    <property type="entry name" value="Periplasmic binding protein-like II"/>
    <property type="match status" value="2"/>
</dbReference>
<dbReference type="CDD" id="cd05466">
    <property type="entry name" value="PBP2_LTTR_substrate"/>
    <property type="match status" value="1"/>
</dbReference>
<dbReference type="InterPro" id="IPR036390">
    <property type="entry name" value="WH_DNA-bd_sf"/>
</dbReference>
<evidence type="ECO:0000313" key="7">
    <source>
        <dbReference type="Proteomes" id="UP001596422"/>
    </source>
</evidence>
<dbReference type="RefSeq" id="WP_379910419.1">
    <property type="nucleotide sequence ID" value="NZ_JBHSWE010000001.1"/>
</dbReference>
<feature type="domain" description="HTH lysR-type" evidence="5">
    <location>
        <begin position="4"/>
        <end position="61"/>
    </location>
</feature>
<reference evidence="7" key="1">
    <citation type="journal article" date="2019" name="Int. J. Syst. Evol. Microbiol.">
        <title>The Global Catalogue of Microorganisms (GCM) 10K type strain sequencing project: providing services to taxonomists for standard genome sequencing and annotation.</title>
        <authorList>
            <consortium name="The Broad Institute Genomics Platform"/>
            <consortium name="The Broad Institute Genome Sequencing Center for Infectious Disease"/>
            <person name="Wu L."/>
            <person name="Ma J."/>
        </authorList>
    </citation>
    <scope>NUCLEOTIDE SEQUENCE [LARGE SCALE GENOMIC DNA]</scope>
    <source>
        <strain evidence="7">NBRC 111756</strain>
    </source>
</reference>
<dbReference type="InterPro" id="IPR000847">
    <property type="entry name" value="LysR_HTH_N"/>
</dbReference>
<dbReference type="InterPro" id="IPR005119">
    <property type="entry name" value="LysR_subst-bd"/>
</dbReference>
<dbReference type="Gene3D" id="1.10.10.10">
    <property type="entry name" value="Winged helix-like DNA-binding domain superfamily/Winged helix DNA-binding domain"/>
    <property type="match status" value="1"/>
</dbReference>
<proteinExistence type="inferred from homology"/>
<evidence type="ECO:0000256" key="3">
    <source>
        <dbReference type="ARBA" id="ARBA00023125"/>
    </source>
</evidence>
<dbReference type="SUPFAM" id="SSF53850">
    <property type="entry name" value="Periplasmic binding protein-like II"/>
    <property type="match status" value="1"/>
</dbReference>
<keyword evidence="4" id="KW-0804">Transcription</keyword>
<comment type="caution">
    <text evidence="6">The sequence shown here is derived from an EMBL/GenBank/DDBJ whole genome shotgun (WGS) entry which is preliminary data.</text>
</comment>
<dbReference type="SUPFAM" id="SSF46785">
    <property type="entry name" value="Winged helix' DNA-binding domain"/>
    <property type="match status" value="1"/>
</dbReference>
<dbReference type="PANTHER" id="PTHR30126">
    <property type="entry name" value="HTH-TYPE TRANSCRIPTIONAL REGULATOR"/>
    <property type="match status" value="1"/>
</dbReference>
<evidence type="ECO:0000259" key="5">
    <source>
        <dbReference type="PROSITE" id="PS50931"/>
    </source>
</evidence>
<evidence type="ECO:0000256" key="4">
    <source>
        <dbReference type="ARBA" id="ARBA00023163"/>
    </source>
</evidence>
<protein>
    <submittedName>
        <fullName evidence="6">LysR family transcriptional regulator</fullName>
    </submittedName>
</protein>
<dbReference type="PANTHER" id="PTHR30126:SF98">
    <property type="entry name" value="HTH-TYPE TRANSCRIPTIONAL ACTIVATOR BAUR"/>
    <property type="match status" value="1"/>
</dbReference>
<keyword evidence="2" id="KW-0805">Transcription regulation</keyword>
<dbReference type="Pfam" id="PF03466">
    <property type="entry name" value="LysR_substrate"/>
    <property type="match status" value="1"/>
</dbReference>
<dbReference type="Pfam" id="PF00126">
    <property type="entry name" value="HTH_1"/>
    <property type="match status" value="1"/>
</dbReference>
<sequence length="305" mass="34626">MSAYSMKHMQTFCTVVEYGGFVGAQSALGMSQPAISTHIRDFEIRLGFQLCHRGRSGFSLTEKGEVVYRKCREMLNSISDFEADLGELRNTLTGTLRVGLVDNVITNRDLPISDAIHRFYSRKNDVSIRLLVLAPEDLERELLTGNIHLAIGLFQNRSNSVTYRHLCSERHGFYCGRRHPLFDRPESEISVELIRQYPISSRTYLQHADLQNIKKSRSVAFVSNMEAQALLIQSGSFLGFLPTHYAYQWVESGEMRAFEHLNLSWQSEFSLAMRASPAPQNIVQVFVGDIEAALEARSQARERAD</sequence>
<evidence type="ECO:0000313" key="6">
    <source>
        <dbReference type="EMBL" id="MFC6671945.1"/>
    </source>
</evidence>
<keyword evidence="3" id="KW-0238">DNA-binding</keyword>
<evidence type="ECO:0000256" key="1">
    <source>
        <dbReference type="ARBA" id="ARBA00009437"/>
    </source>
</evidence>
<dbReference type="PROSITE" id="PS50931">
    <property type="entry name" value="HTH_LYSR"/>
    <property type="match status" value="1"/>
</dbReference>
<dbReference type="EMBL" id="JBHSWE010000001">
    <property type="protein sequence ID" value="MFC6671945.1"/>
    <property type="molecule type" value="Genomic_DNA"/>
</dbReference>
<comment type="similarity">
    <text evidence="1">Belongs to the LysR transcriptional regulatory family.</text>
</comment>
<organism evidence="6 7">
    <name type="scientific">Marinobacterium aestuariivivens</name>
    <dbReference type="NCBI Taxonomy" id="1698799"/>
    <lineage>
        <taxon>Bacteria</taxon>
        <taxon>Pseudomonadati</taxon>
        <taxon>Pseudomonadota</taxon>
        <taxon>Gammaproteobacteria</taxon>
        <taxon>Oceanospirillales</taxon>
        <taxon>Oceanospirillaceae</taxon>
        <taxon>Marinobacterium</taxon>
    </lineage>
</organism>
<dbReference type="InterPro" id="IPR036388">
    <property type="entry name" value="WH-like_DNA-bd_sf"/>
</dbReference>
<evidence type="ECO:0000256" key="2">
    <source>
        <dbReference type="ARBA" id="ARBA00023015"/>
    </source>
</evidence>
<gene>
    <name evidence="6" type="ORF">ACFQDL_19155</name>
</gene>
<name>A0ABW2A353_9GAMM</name>